<feature type="region of interest" description="Disordered" evidence="8">
    <location>
        <begin position="787"/>
        <end position="814"/>
    </location>
</feature>
<name>A0AAV1Q622_SCOSC</name>
<dbReference type="PRINTS" id="PR00007">
    <property type="entry name" value="COMPLEMNTC1Q"/>
</dbReference>
<keyword evidence="6" id="KW-0652">Protein synthesis inhibitor</keyword>
<feature type="region of interest" description="Disordered" evidence="8">
    <location>
        <begin position="93"/>
        <end position="124"/>
    </location>
</feature>
<organism evidence="11 12">
    <name type="scientific">Scomber scombrus</name>
    <name type="common">Atlantic mackerel</name>
    <name type="synonym">Scomber vernalis</name>
    <dbReference type="NCBI Taxonomy" id="13677"/>
    <lineage>
        <taxon>Eukaryota</taxon>
        <taxon>Metazoa</taxon>
        <taxon>Chordata</taxon>
        <taxon>Craniata</taxon>
        <taxon>Vertebrata</taxon>
        <taxon>Euteleostomi</taxon>
        <taxon>Actinopterygii</taxon>
        <taxon>Neopterygii</taxon>
        <taxon>Teleostei</taxon>
        <taxon>Neoteleostei</taxon>
        <taxon>Acanthomorphata</taxon>
        <taxon>Pelagiaria</taxon>
        <taxon>Scombriformes</taxon>
        <taxon>Scombridae</taxon>
        <taxon>Scomber</taxon>
    </lineage>
</organism>
<dbReference type="SMART" id="SM00110">
    <property type="entry name" value="C1Q"/>
    <property type="match status" value="1"/>
</dbReference>
<dbReference type="InterPro" id="IPR041637">
    <property type="entry name" value="Caprin-1_dimer"/>
</dbReference>
<dbReference type="Gene3D" id="2.60.120.40">
    <property type="match status" value="1"/>
</dbReference>
<feature type="region of interest" description="Disordered" evidence="8">
    <location>
        <begin position="403"/>
        <end position="426"/>
    </location>
</feature>
<gene>
    <name evidence="11" type="ORF">FSCOSCO3_A008870</name>
</gene>
<accession>A0AAV1Q622</accession>
<dbReference type="PROSITE" id="PS50871">
    <property type="entry name" value="C1Q"/>
    <property type="match status" value="1"/>
</dbReference>
<dbReference type="EMBL" id="CAWUFR010000492">
    <property type="protein sequence ID" value="CAK6978499.1"/>
    <property type="molecule type" value="Genomic_DNA"/>
</dbReference>
<keyword evidence="7" id="KW-0175">Coiled coil</keyword>
<feature type="domain" description="C1q" evidence="10">
    <location>
        <begin position="855"/>
        <end position="989"/>
    </location>
</feature>
<evidence type="ECO:0000256" key="4">
    <source>
        <dbReference type="ARBA" id="ARBA00022782"/>
    </source>
</evidence>
<evidence type="ECO:0000256" key="6">
    <source>
        <dbReference type="ARBA" id="ARBA00023193"/>
    </source>
</evidence>
<evidence type="ECO:0000256" key="3">
    <source>
        <dbReference type="ARBA" id="ARBA00022490"/>
    </source>
</evidence>
<feature type="region of interest" description="Disordered" evidence="8">
    <location>
        <begin position="512"/>
        <end position="548"/>
    </location>
</feature>
<dbReference type="InterPro" id="IPR008983">
    <property type="entry name" value="Tumour_necrosis_fac-like_dom"/>
</dbReference>
<dbReference type="InterPro" id="IPR028816">
    <property type="entry name" value="Caprin"/>
</dbReference>
<evidence type="ECO:0000313" key="12">
    <source>
        <dbReference type="Proteomes" id="UP001314229"/>
    </source>
</evidence>
<feature type="compositionally biased region" description="Polar residues" evidence="8">
    <location>
        <begin position="629"/>
        <end position="661"/>
    </location>
</feature>
<feature type="region of interest" description="Disordered" evidence="8">
    <location>
        <begin position="441"/>
        <end position="471"/>
    </location>
</feature>
<keyword evidence="9" id="KW-0732">Signal</keyword>
<feature type="signal peptide" evidence="9">
    <location>
        <begin position="1"/>
        <end position="31"/>
    </location>
</feature>
<dbReference type="Pfam" id="PF12287">
    <property type="entry name" value="Caprin-1_C"/>
    <property type="match status" value="1"/>
</dbReference>
<comment type="caution">
    <text evidence="11">The sequence shown here is derived from an EMBL/GenBank/DDBJ whole genome shotgun (WGS) entry which is preliminary data.</text>
</comment>
<dbReference type="SUPFAM" id="SSF49842">
    <property type="entry name" value="TNF-like"/>
    <property type="match status" value="1"/>
</dbReference>
<keyword evidence="5" id="KW-0694">RNA-binding</keyword>
<keyword evidence="4" id="KW-0221">Differentiation</keyword>
<evidence type="ECO:0000313" key="11">
    <source>
        <dbReference type="EMBL" id="CAK6978499.1"/>
    </source>
</evidence>
<dbReference type="GO" id="GO:0003723">
    <property type="term" value="F:RNA binding"/>
    <property type="evidence" value="ECO:0007669"/>
    <property type="project" value="UniProtKB-KW"/>
</dbReference>
<dbReference type="Proteomes" id="UP001314229">
    <property type="component" value="Unassembled WGS sequence"/>
</dbReference>
<comment type="similarity">
    <text evidence="2">Belongs to the caprin family.</text>
</comment>
<dbReference type="Pfam" id="PF18293">
    <property type="entry name" value="Caprin-1_dimer"/>
    <property type="match status" value="1"/>
</dbReference>
<dbReference type="GO" id="GO:0090263">
    <property type="term" value="P:positive regulation of canonical Wnt signaling pathway"/>
    <property type="evidence" value="ECO:0007669"/>
    <property type="project" value="TreeGrafter"/>
</dbReference>
<proteinExistence type="inferred from homology"/>
<dbReference type="AlphaFoldDB" id="A0AAV1Q622"/>
<dbReference type="GO" id="GO:0017148">
    <property type="term" value="P:negative regulation of translation"/>
    <property type="evidence" value="ECO:0007669"/>
    <property type="project" value="UniProtKB-KW"/>
</dbReference>
<reference evidence="11 12" key="1">
    <citation type="submission" date="2024-01" db="EMBL/GenBank/DDBJ databases">
        <authorList>
            <person name="Alioto T."/>
            <person name="Alioto T."/>
            <person name="Gomez Garrido J."/>
        </authorList>
    </citation>
    <scope>NUCLEOTIDE SEQUENCE [LARGE SCALE GENOMIC DNA]</scope>
</reference>
<dbReference type="InterPro" id="IPR001073">
    <property type="entry name" value="C1q_dom"/>
</dbReference>
<evidence type="ECO:0000256" key="2">
    <source>
        <dbReference type="ARBA" id="ARBA00007950"/>
    </source>
</evidence>
<feature type="coiled-coil region" evidence="7">
    <location>
        <begin position="158"/>
        <end position="233"/>
    </location>
</feature>
<keyword evidence="12" id="KW-1185">Reference proteome</keyword>
<evidence type="ECO:0000256" key="7">
    <source>
        <dbReference type="SAM" id="Coils"/>
    </source>
</evidence>
<dbReference type="GO" id="GO:0005737">
    <property type="term" value="C:cytoplasm"/>
    <property type="evidence" value="ECO:0007669"/>
    <property type="project" value="UniProtKB-SubCell"/>
</dbReference>
<dbReference type="InterPro" id="IPR022070">
    <property type="entry name" value="Caprin-1_C"/>
</dbReference>
<feature type="region of interest" description="Disordered" evidence="8">
    <location>
        <begin position="620"/>
        <end position="661"/>
    </location>
</feature>
<sequence length="989" mass="110180">MSHSRNRHVYTAVTLLCHCKFLSLTPVECNAATFPVMLHLFTLTCRVMVVSNNEVSEPDVVRVEFFSPPGGAWQRLAEYIKDTSVELNMVQLSPSPTMDVTPPPERSEEGEERQDDLVMAGGPKMGSPGGLSALQISLEVSTAYHGYETYIEDGLICLKHKVRNLEKKKLKLEDYKKKLNQGEALNKDQLMAVEKYDEVVHNLGFARELRKTLDGLTQNLLRAQKKVEKKEQVAKGETERRRLSMVLQVQHLLTSLQQERVRRDLLAGHNQAPHISAQQLQSLSQLAGLLGVKRDNRLSLEAQMEQAALVYLDLLEGKDKPVAGSTFKLLKEELTRLLNCKYFNCLPPSPKKTQEVSLSSTSHSTISNSKPNEVSKEFFNRLYLSDMETPPTQNWKEDFQAMREQEPPDSWDMELPDGTASPPTTVHKPWRRAATFIPKVPVTTKKQSAGGKQRKKERKAKGEQNTKTAHHMEIPVEVFNSPSTLPKDPILRKQHLEDLMTKIHGSFSFMQDSLLDGESSPTNGHPRLKRRPSGSPSPLGQRDLRSPVDILPKVMHSTPLPARLLERKASLRNGDQCLENCDLELSPKDLPHEPLQITEQKTFPSPPLYCREPAIPVSLEDKSRPCTPVTESGKQSPCNGVSSCTSTPPQAQSFSTPPTRRTLSSAQFQSIQSVFKVNSTSPQNGDINFKPDSAVFAETRYSTASTQTPPEFAPSDDETQTAYQSDYTVGNGGQIFLSPGQSGGGTGRSGQSYYSRGSMRGGAFIPQAHLRDSGPLLYAARDYQHSYRRGGGRHNSSAWSDSSQVSSPDREGAFTIVDSGHGDSLSVSTMEVPLTPHSHHHHHTTLLPMQLYPLSQPLRVAFTASRTANFAPGNLDQPIVFDQLHSNLGEMYDTHIGRFTSPVNGTYVFIFHILKLAINVPLYINLMRNEEVMVSAYANDGAPDHETASNHAILPLFQGDQVWLRLHRGAIYGSTWKYSTFSGFLLYQD</sequence>
<feature type="compositionally biased region" description="Low complexity" evidence="8">
    <location>
        <begin position="796"/>
        <end position="807"/>
    </location>
</feature>
<dbReference type="GO" id="GO:0030154">
    <property type="term" value="P:cell differentiation"/>
    <property type="evidence" value="ECO:0007669"/>
    <property type="project" value="UniProtKB-KW"/>
</dbReference>
<dbReference type="PANTHER" id="PTHR22922:SF5">
    <property type="entry name" value="CAPRIN-2"/>
    <property type="match status" value="1"/>
</dbReference>
<evidence type="ECO:0000256" key="1">
    <source>
        <dbReference type="ARBA" id="ARBA00004496"/>
    </source>
</evidence>
<evidence type="ECO:0000256" key="9">
    <source>
        <dbReference type="SAM" id="SignalP"/>
    </source>
</evidence>
<dbReference type="GO" id="GO:0005102">
    <property type="term" value="F:signaling receptor binding"/>
    <property type="evidence" value="ECO:0007669"/>
    <property type="project" value="TreeGrafter"/>
</dbReference>
<dbReference type="PANTHER" id="PTHR22922">
    <property type="entry name" value="GPI-ANCHORED PROTEIN P137"/>
    <property type="match status" value="1"/>
</dbReference>
<evidence type="ECO:0000256" key="8">
    <source>
        <dbReference type="SAM" id="MobiDB-lite"/>
    </source>
</evidence>
<evidence type="ECO:0000259" key="10">
    <source>
        <dbReference type="PROSITE" id="PS50871"/>
    </source>
</evidence>
<evidence type="ECO:0000256" key="5">
    <source>
        <dbReference type="ARBA" id="ARBA00022884"/>
    </source>
</evidence>
<feature type="chain" id="PRO_5043415784" evidence="9">
    <location>
        <begin position="32"/>
        <end position="989"/>
    </location>
</feature>
<comment type="subcellular location">
    <subcellularLocation>
        <location evidence="1">Cytoplasm</location>
    </subcellularLocation>
</comment>
<protein>
    <submittedName>
        <fullName evidence="11">Caprin-2</fullName>
    </submittedName>
</protein>
<feature type="compositionally biased region" description="Basic and acidic residues" evidence="8">
    <location>
        <begin position="460"/>
        <end position="471"/>
    </location>
</feature>
<dbReference type="Pfam" id="PF00386">
    <property type="entry name" value="C1q"/>
    <property type="match status" value="1"/>
</dbReference>
<keyword evidence="3" id="KW-0963">Cytoplasm</keyword>